<evidence type="ECO:0000313" key="4">
    <source>
        <dbReference type="EMBL" id="PCK31096.1"/>
    </source>
</evidence>
<dbReference type="Gene3D" id="3.30.54.10">
    <property type="match status" value="1"/>
</dbReference>
<proteinExistence type="predicted"/>
<reference evidence="5" key="1">
    <citation type="journal article" date="2019" name="Genome Announc.">
        <title>Draft Genome Sequence of Pseudoalteromonas piscicida Strain 36Y ROTHPW, an Hypersaline Seawater Isolate from the South Coast of Sonora, Mexico.</title>
        <authorList>
            <person name="Sanchez-Diaz R."/>
            <person name="Molina-Garza Z.J."/>
            <person name="Cruz-Suarez L.E."/>
            <person name="Selvin J."/>
            <person name="Kiran G.S."/>
            <person name="Ibarra-Gamez J.C."/>
            <person name="Gomez-Gil B."/>
            <person name="Galaviz-Silva L."/>
        </authorList>
    </citation>
    <scope>NUCLEOTIDE SEQUENCE [LARGE SCALE GENOMIC DNA]</scope>
    <source>
        <strain evidence="5">36Y_RITHPW</strain>
    </source>
</reference>
<protein>
    <submittedName>
        <fullName evidence="4">DNA replication terminus site-binding protein</fullName>
    </submittedName>
</protein>
<keyword evidence="1" id="KW-0963">Cytoplasm</keyword>
<evidence type="ECO:0000256" key="3">
    <source>
        <dbReference type="ARBA" id="ARBA00023125"/>
    </source>
</evidence>
<evidence type="ECO:0000256" key="1">
    <source>
        <dbReference type="ARBA" id="ARBA00022490"/>
    </source>
</evidence>
<keyword evidence="3" id="KW-0238">DNA-binding</keyword>
<dbReference type="InterPro" id="IPR036381">
    <property type="entry name" value="Tus_dom1"/>
</dbReference>
<keyword evidence="5" id="KW-1185">Reference proteome</keyword>
<dbReference type="AlphaFoldDB" id="A0A2A5JNT4"/>
<organism evidence="4 5">
    <name type="scientific">Pseudoalteromonas piscicida</name>
    <dbReference type="NCBI Taxonomy" id="43662"/>
    <lineage>
        <taxon>Bacteria</taxon>
        <taxon>Pseudomonadati</taxon>
        <taxon>Pseudomonadota</taxon>
        <taxon>Gammaproteobacteria</taxon>
        <taxon>Alteromonadales</taxon>
        <taxon>Pseudoalteromonadaceae</taxon>
        <taxon>Pseudoalteromonas</taxon>
    </lineage>
</organism>
<dbReference type="GO" id="GO:0005737">
    <property type="term" value="C:cytoplasm"/>
    <property type="evidence" value="ECO:0007669"/>
    <property type="project" value="InterPro"/>
</dbReference>
<keyword evidence="2" id="KW-0235">DNA replication</keyword>
<dbReference type="EMBL" id="NKHF01000062">
    <property type="protein sequence ID" value="PCK31096.1"/>
    <property type="molecule type" value="Genomic_DNA"/>
</dbReference>
<dbReference type="SUPFAM" id="SSF56596">
    <property type="entry name" value="Replication terminator protein (Tus)"/>
    <property type="match status" value="1"/>
</dbReference>
<dbReference type="Pfam" id="PF05472">
    <property type="entry name" value="Ter"/>
    <property type="match status" value="1"/>
</dbReference>
<dbReference type="RefSeq" id="WP_099642613.1">
    <property type="nucleotide sequence ID" value="NZ_NKHF01000062.1"/>
</dbReference>
<sequence>MNKFNIRSTFDILTSHINQLCEELKSADVKKATFYELPEVKKIDEELAPTQINVTKIDGEIALKKCLDAYQDIFLNNRESGKLLQRFPGLILVNDPKDSIKSRINEVNLAKENFKNTILEITNNDARFEAVHNAVPNLMTLAAYRKIHSESETPFSVRFTWMKKHATKVLTKEAALDMLNRSSHYSNPRMIDQEKWQQLVEQEKYRVSSLTENSKLRIRRPTRVTPEVNIRYTAKNRYHVSAALPFILLNPHPDTKLGELNNFVEKDNHPRKREYNFLVDRIYLERFD</sequence>
<dbReference type="GO" id="GO:0006274">
    <property type="term" value="P:DNA replication termination"/>
    <property type="evidence" value="ECO:0007669"/>
    <property type="project" value="InterPro"/>
</dbReference>
<dbReference type="OrthoDB" id="6298545at2"/>
<comment type="caution">
    <text evidence="4">The sequence shown here is derived from an EMBL/GenBank/DDBJ whole genome shotgun (WGS) entry which is preliminary data.</text>
</comment>
<dbReference type="InterPro" id="IPR036384">
    <property type="entry name" value="Tus_sf"/>
</dbReference>
<accession>A0A2A5JNT4</accession>
<dbReference type="GO" id="GO:0003677">
    <property type="term" value="F:DNA binding"/>
    <property type="evidence" value="ECO:0007669"/>
    <property type="project" value="UniProtKB-KW"/>
</dbReference>
<name>A0A2A5JNT4_PSEO7</name>
<dbReference type="Proteomes" id="UP000228621">
    <property type="component" value="Unassembled WGS sequence"/>
</dbReference>
<dbReference type="InterPro" id="IPR008865">
    <property type="entry name" value="DNA_replication_term_site-bd"/>
</dbReference>
<evidence type="ECO:0000313" key="5">
    <source>
        <dbReference type="Proteomes" id="UP000228621"/>
    </source>
</evidence>
<evidence type="ECO:0000256" key="2">
    <source>
        <dbReference type="ARBA" id="ARBA00022705"/>
    </source>
</evidence>
<dbReference type="Gene3D" id="3.50.14.10">
    <property type="entry name" value="Replication terminator Tus, domain 1 superfamily/Replication terminator Tus"/>
    <property type="match status" value="1"/>
</dbReference>
<gene>
    <name evidence="4" type="ORF">CEX98_13630</name>
</gene>